<name>A0ABU9YBB5_9SPHN</name>
<evidence type="ECO:0000313" key="2">
    <source>
        <dbReference type="Proteomes" id="UP001419910"/>
    </source>
</evidence>
<accession>A0ABU9YBB5</accession>
<gene>
    <name evidence="1" type="ORF">ABC974_25965</name>
</gene>
<protein>
    <recommendedName>
        <fullName evidence="3">Lipoprotein</fullName>
    </recommendedName>
</protein>
<organism evidence="1 2">
    <name type="scientific">Sphingomonas oligophenolica</name>
    <dbReference type="NCBI Taxonomy" id="301154"/>
    <lineage>
        <taxon>Bacteria</taxon>
        <taxon>Pseudomonadati</taxon>
        <taxon>Pseudomonadota</taxon>
        <taxon>Alphaproteobacteria</taxon>
        <taxon>Sphingomonadales</taxon>
        <taxon>Sphingomonadaceae</taxon>
        <taxon>Sphingomonas</taxon>
    </lineage>
</organism>
<keyword evidence="2" id="KW-1185">Reference proteome</keyword>
<reference evidence="1 2" key="1">
    <citation type="submission" date="2024-05" db="EMBL/GenBank/DDBJ databases">
        <authorList>
            <person name="Liu Q."/>
            <person name="Xin Y.-H."/>
        </authorList>
    </citation>
    <scope>NUCLEOTIDE SEQUENCE [LARGE SCALE GENOMIC DNA]</scope>
    <source>
        <strain evidence="1 2">CGMCC 1.10181</strain>
    </source>
</reference>
<dbReference type="PROSITE" id="PS51257">
    <property type="entry name" value="PROKAR_LIPOPROTEIN"/>
    <property type="match status" value="1"/>
</dbReference>
<comment type="caution">
    <text evidence="1">The sequence shown here is derived from an EMBL/GenBank/DDBJ whole genome shotgun (WGS) entry which is preliminary data.</text>
</comment>
<dbReference type="Proteomes" id="UP001419910">
    <property type="component" value="Unassembled WGS sequence"/>
</dbReference>
<dbReference type="EMBL" id="JBDIME010000038">
    <property type="protein sequence ID" value="MEN2793098.1"/>
    <property type="molecule type" value="Genomic_DNA"/>
</dbReference>
<evidence type="ECO:0000313" key="1">
    <source>
        <dbReference type="EMBL" id="MEN2793098.1"/>
    </source>
</evidence>
<evidence type="ECO:0008006" key="3">
    <source>
        <dbReference type="Google" id="ProtNLM"/>
    </source>
</evidence>
<dbReference type="RefSeq" id="WP_343890178.1">
    <property type="nucleotide sequence ID" value="NZ_BAAAEH010000030.1"/>
</dbReference>
<proteinExistence type="predicted"/>
<sequence>MAGLRVGAALTLGLALTGCGEPTIAWQRAQSPDHRYVATAEYDAPVLEKNDTYVFLQSGQPFSRSVVYRAHRHDCILLRWTGPRALSVFHLGGLPLTMERQWKPFWGGDPVAITYRDFTISGMKIPAECMVAR</sequence>